<accession>A0A8C8DYC2</accession>
<keyword evidence="6" id="KW-1185">Reference proteome</keyword>
<evidence type="ECO:0000259" key="4">
    <source>
        <dbReference type="PROSITE" id="PS50002"/>
    </source>
</evidence>
<dbReference type="Proteomes" id="UP000694383">
    <property type="component" value="Unplaced"/>
</dbReference>
<dbReference type="PROSITE" id="PS50002">
    <property type="entry name" value="SH3"/>
    <property type="match status" value="1"/>
</dbReference>
<reference evidence="5" key="1">
    <citation type="submission" date="2025-08" db="UniProtKB">
        <authorList>
            <consortium name="Ensembl"/>
        </authorList>
    </citation>
    <scope>IDENTIFICATION</scope>
</reference>
<dbReference type="Pfam" id="PF00018">
    <property type="entry name" value="SH3_1"/>
    <property type="match status" value="1"/>
</dbReference>
<keyword evidence="2" id="KW-0727">SH2 domain</keyword>
<dbReference type="AlphaFoldDB" id="A0A8C8DYC2"/>
<evidence type="ECO:0000256" key="1">
    <source>
        <dbReference type="ARBA" id="ARBA00022443"/>
    </source>
</evidence>
<protein>
    <recommendedName>
        <fullName evidence="4">SH3 domain-containing protein</fullName>
    </recommendedName>
</protein>
<dbReference type="InterPro" id="IPR036028">
    <property type="entry name" value="SH3-like_dom_sf"/>
</dbReference>
<dbReference type="PRINTS" id="PR00452">
    <property type="entry name" value="SH3DOMAIN"/>
</dbReference>
<dbReference type="InterPro" id="IPR043539">
    <property type="entry name" value="Grb2-like"/>
</dbReference>
<keyword evidence="1 3" id="KW-0728">SH3 domain</keyword>
<feature type="domain" description="SH3" evidence="4">
    <location>
        <begin position="55"/>
        <end position="115"/>
    </location>
</feature>
<dbReference type="GeneTree" id="ENSGT00940000158011"/>
<evidence type="ECO:0000256" key="2">
    <source>
        <dbReference type="ARBA" id="ARBA00022999"/>
    </source>
</evidence>
<organism evidence="5 6">
    <name type="scientific">Oryzias sinensis</name>
    <name type="common">Chinese medaka</name>
    <dbReference type="NCBI Taxonomy" id="183150"/>
    <lineage>
        <taxon>Eukaryota</taxon>
        <taxon>Metazoa</taxon>
        <taxon>Chordata</taxon>
        <taxon>Craniata</taxon>
        <taxon>Vertebrata</taxon>
        <taxon>Euteleostomi</taxon>
        <taxon>Actinopterygii</taxon>
        <taxon>Neopterygii</taxon>
        <taxon>Teleostei</taxon>
        <taxon>Neoteleostei</taxon>
        <taxon>Acanthomorphata</taxon>
        <taxon>Ovalentaria</taxon>
        <taxon>Atherinomorphae</taxon>
        <taxon>Beloniformes</taxon>
        <taxon>Adrianichthyidae</taxon>
        <taxon>Oryziinae</taxon>
        <taxon>Oryzias</taxon>
    </lineage>
</organism>
<sequence length="120" mass="13866">KCSYLKKKKRIIIDELILPQSFENELKFSRQNVHGSSDFEMTRKGPSTAPSGITGRRTWMIGLYPYEAVHSDDLGFKKGEKMKVLEERGEWWKARSLTTNKEGFIPCNYVAQADTMETEE</sequence>
<evidence type="ECO:0000313" key="6">
    <source>
        <dbReference type="Proteomes" id="UP000694383"/>
    </source>
</evidence>
<dbReference type="FunFam" id="2.30.30.40:FF:000095">
    <property type="entry name" value="Tyrosine-protein kinase"/>
    <property type="match status" value="1"/>
</dbReference>
<proteinExistence type="predicted"/>
<dbReference type="SMART" id="SM00326">
    <property type="entry name" value="SH3"/>
    <property type="match status" value="1"/>
</dbReference>
<evidence type="ECO:0000256" key="3">
    <source>
        <dbReference type="PROSITE-ProRule" id="PRU00192"/>
    </source>
</evidence>
<dbReference type="Gene3D" id="2.30.30.40">
    <property type="entry name" value="SH3 Domains"/>
    <property type="match status" value="1"/>
</dbReference>
<dbReference type="InterPro" id="IPR001452">
    <property type="entry name" value="SH3_domain"/>
</dbReference>
<dbReference type="SUPFAM" id="SSF50044">
    <property type="entry name" value="SH3-domain"/>
    <property type="match status" value="1"/>
</dbReference>
<evidence type="ECO:0000313" key="5">
    <source>
        <dbReference type="Ensembl" id="ENSOSIP00000039415.1"/>
    </source>
</evidence>
<dbReference type="PANTHER" id="PTHR46037">
    <property type="entry name" value="PROTEIN ENHANCER OF SEVENLESS 2B"/>
    <property type="match status" value="1"/>
</dbReference>
<dbReference type="Ensembl" id="ENSOSIT00000041537.1">
    <property type="protein sequence ID" value="ENSOSIP00000039415.1"/>
    <property type="gene ID" value="ENSOSIG00000019345.1"/>
</dbReference>
<reference evidence="5" key="2">
    <citation type="submission" date="2025-09" db="UniProtKB">
        <authorList>
            <consortium name="Ensembl"/>
        </authorList>
    </citation>
    <scope>IDENTIFICATION</scope>
</reference>
<name>A0A8C8DYC2_9TELE</name>